<reference evidence="2" key="1">
    <citation type="submission" date="2016-10" db="EMBL/GenBank/DDBJ databases">
        <authorList>
            <person name="Varghese N."/>
            <person name="Submissions S."/>
        </authorList>
    </citation>
    <scope>NUCLEOTIDE SEQUENCE [LARGE SCALE GENOMIC DNA]</scope>
    <source>
        <strain evidence="2">DSM 45004</strain>
    </source>
</reference>
<protein>
    <submittedName>
        <fullName evidence="1">Uncharacterized protein</fullName>
    </submittedName>
</protein>
<evidence type="ECO:0000313" key="1">
    <source>
        <dbReference type="EMBL" id="SFE00775.1"/>
    </source>
</evidence>
<proteinExistence type="predicted"/>
<dbReference type="AlphaFoldDB" id="A0A1I1X015"/>
<dbReference type="EMBL" id="FOMZ01000006">
    <property type="protein sequence ID" value="SFE00775.1"/>
    <property type="molecule type" value="Genomic_DNA"/>
</dbReference>
<keyword evidence="2" id="KW-1185">Reference proteome</keyword>
<accession>A0A1I1X015</accession>
<organism evidence="1 2">
    <name type="scientific">Actinopolyspora alba</name>
    <dbReference type="NCBI Taxonomy" id="673379"/>
    <lineage>
        <taxon>Bacteria</taxon>
        <taxon>Bacillati</taxon>
        <taxon>Actinomycetota</taxon>
        <taxon>Actinomycetes</taxon>
        <taxon>Actinopolysporales</taxon>
        <taxon>Actinopolysporaceae</taxon>
        <taxon>Actinopolyspora</taxon>
        <taxon>Actinopolyspora alba group</taxon>
    </lineage>
</organism>
<evidence type="ECO:0000313" key="2">
    <source>
        <dbReference type="Proteomes" id="UP000198716"/>
    </source>
</evidence>
<name>A0A1I1X015_9ACTN</name>
<gene>
    <name evidence="1" type="ORF">SAMN04487819_106222</name>
</gene>
<dbReference type="Proteomes" id="UP000198716">
    <property type="component" value="Unassembled WGS sequence"/>
</dbReference>
<sequence>MSRTPLAALVAASGVATVGSTMTLIAVPWFVLHTTGSGLSTGLVATASHPSLTWRNRVNRWFFGVCYRKTGDCGRPVDGCAHRVAARRAAARFGRAAGDGRG</sequence>